<dbReference type="Pfam" id="PF13304">
    <property type="entry name" value="AAA_21"/>
    <property type="match status" value="1"/>
</dbReference>
<sequence>MDKDYNFDLRDRLLIEYQSKLTDYPFLSQSEHDLILNDKINILPDQIVQLDRIVTVSQFNKPVETMYNNKTMYSNEYNNEYNKTMYNDKTYNNEYNKTYNNDKTYNDYERTVVENIRDKKNKKSLSKNNKKIPNYFYRRSTILPNIPDMTISHSGHLLLELDGLNLNTNSIYGLIGKNGIGKSSFFKEISKIAGVYLMNQEEQTFCKGKCYKKLKISEYLRIFFEESEIFYLIKWFELEDLNLKVCECFDSMSSLMSNTSMSSLVSNTSVSKDSVSGAFPQNYPQNSSIRESVSNTTSMSNASISSLMSNTTSMSNTSVNTTSMSNNSVNTTSINTSSLRQKKLDQIDQSNIFYLNGIYSTIAQSPLSGGQKRKLHLIISFLIDPQLLLLDEPTNMLDLLGIERLINLIRLKNITIIIISHDIYFLNNLTNFILEIENKKIGIFKGNFSNYQKQKEEKIKLSQKQKEESEKKMEHFQYLKAKYGVRKSKMVQSREKQIMKTVDINCNTNTISSLYGDSLIREIRLEGGKTGTVIKIEEMGLFIQDGKTIPYYREYYSSNDSCSNGSCSNDSCSNDSCKYSGISKYSDSKDDGISKYSGVSKCNASKDDGVSKCNDSKDDGISKYSGVSKCNASKDDGVSKCNDSNGVSKNSSKNDNGVSKKEKHILKGVNFTLSGNQKVLLIGPNGIGKSTFLNCIRDQYLNHSLKSLDFIRFKENLKILWIGQDHSDNFDMEDRVIPFLYKKYLQFDNPSFSHTNTSFSHANASFSHANGRNTLNDTISRRNEMVFDESMADKVLIQKIRLNLSIFSLNKDYHKIGTLSGGEKTKLLLTLLLLIKPDVLLLDEITNNLDIETIRQVKTIIEYYNGAVIAISHDRWFSEIFKEVYEINNQTMVYHGEKI</sequence>
<accession>A0A0R0M5G7</accession>
<reference evidence="6 7" key="1">
    <citation type="submission" date="2015-07" db="EMBL/GenBank/DDBJ databases">
        <title>The genome of Pseudoloma neurophilia, a relevant intracellular parasite of the zebrafish.</title>
        <authorList>
            <person name="Ndikumana S."/>
            <person name="Pelin A."/>
            <person name="Sanders J."/>
            <person name="Corradi N."/>
        </authorList>
    </citation>
    <scope>NUCLEOTIDE SEQUENCE [LARGE SCALE GENOMIC DNA]</scope>
    <source>
        <strain evidence="6 7">MK1</strain>
    </source>
</reference>
<comment type="caution">
    <text evidence="6">The sequence shown here is derived from an EMBL/GenBank/DDBJ whole genome shotgun (WGS) entry which is preliminary data.</text>
</comment>
<dbReference type="Pfam" id="PF12848">
    <property type="entry name" value="ABC_tran_Xtn"/>
    <property type="match status" value="1"/>
</dbReference>
<dbReference type="OrthoDB" id="2110130at2759"/>
<keyword evidence="2" id="KW-0547">Nucleotide-binding</keyword>
<feature type="domain" description="ABC transporter" evidence="5">
    <location>
        <begin position="144"/>
        <end position="463"/>
    </location>
</feature>
<feature type="domain" description="ABC transporter" evidence="5">
    <location>
        <begin position="642"/>
        <end position="899"/>
    </location>
</feature>
<dbReference type="Proteomes" id="UP000051530">
    <property type="component" value="Unassembled WGS sequence"/>
</dbReference>
<evidence type="ECO:0000259" key="5">
    <source>
        <dbReference type="PROSITE" id="PS50893"/>
    </source>
</evidence>
<evidence type="ECO:0000256" key="3">
    <source>
        <dbReference type="ARBA" id="ARBA00022840"/>
    </source>
</evidence>
<gene>
    <name evidence="6" type="ORF">M153_1300005994</name>
</gene>
<dbReference type="InterPro" id="IPR003593">
    <property type="entry name" value="AAA+_ATPase"/>
</dbReference>
<dbReference type="PROSITE" id="PS50893">
    <property type="entry name" value="ABC_TRANSPORTER_2"/>
    <property type="match status" value="2"/>
</dbReference>
<keyword evidence="7" id="KW-1185">Reference proteome</keyword>
<dbReference type="VEuPathDB" id="MicrosporidiaDB:M153_1300005994"/>
<evidence type="ECO:0000256" key="4">
    <source>
        <dbReference type="SAM" id="MobiDB-lite"/>
    </source>
</evidence>
<dbReference type="InterPro" id="IPR003959">
    <property type="entry name" value="ATPase_AAA_core"/>
</dbReference>
<evidence type="ECO:0000256" key="2">
    <source>
        <dbReference type="ARBA" id="ARBA00022741"/>
    </source>
</evidence>
<evidence type="ECO:0000313" key="7">
    <source>
        <dbReference type="Proteomes" id="UP000051530"/>
    </source>
</evidence>
<feature type="compositionally biased region" description="Polar residues" evidence="4">
    <location>
        <begin position="641"/>
        <end position="657"/>
    </location>
</feature>
<name>A0A0R0M5G7_9MICR</name>
<dbReference type="AlphaFoldDB" id="A0A0R0M5G7"/>
<evidence type="ECO:0000256" key="1">
    <source>
        <dbReference type="ARBA" id="ARBA00022737"/>
    </source>
</evidence>
<dbReference type="SMART" id="SM00382">
    <property type="entry name" value="AAA"/>
    <property type="match status" value="2"/>
</dbReference>
<keyword evidence="1" id="KW-0677">Repeat</keyword>
<evidence type="ECO:0000313" key="6">
    <source>
        <dbReference type="EMBL" id="KRH94830.1"/>
    </source>
</evidence>
<dbReference type="EMBL" id="LGUB01000026">
    <property type="protein sequence ID" value="KRH94830.1"/>
    <property type="molecule type" value="Genomic_DNA"/>
</dbReference>
<dbReference type="InterPro" id="IPR027417">
    <property type="entry name" value="P-loop_NTPase"/>
</dbReference>
<dbReference type="GO" id="GO:0016887">
    <property type="term" value="F:ATP hydrolysis activity"/>
    <property type="evidence" value="ECO:0007669"/>
    <property type="project" value="InterPro"/>
</dbReference>
<dbReference type="InterPro" id="IPR050611">
    <property type="entry name" value="ABCF"/>
</dbReference>
<keyword evidence="3" id="KW-0067">ATP-binding</keyword>
<proteinExistence type="predicted"/>
<dbReference type="SUPFAM" id="SSF52540">
    <property type="entry name" value="P-loop containing nucleoside triphosphate hydrolases"/>
    <property type="match status" value="2"/>
</dbReference>
<dbReference type="PANTHER" id="PTHR19211">
    <property type="entry name" value="ATP-BINDING TRANSPORT PROTEIN-RELATED"/>
    <property type="match status" value="1"/>
</dbReference>
<dbReference type="InterPro" id="IPR032781">
    <property type="entry name" value="ABC_tran_Xtn"/>
</dbReference>
<protein>
    <submittedName>
        <fullName evidence="6">ATPase component of ABC transporters with duplicated ATPase domain</fullName>
    </submittedName>
</protein>
<organism evidence="6 7">
    <name type="scientific">Pseudoloma neurophilia</name>
    <dbReference type="NCBI Taxonomy" id="146866"/>
    <lineage>
        <taxon>Eukaryota</taxon>
        <taxon>Fungi</taxon>
        <taxon>Fungi incertae sedis</taxon>
        <taxon>Microsporidia</taxon>
        <taxon>Pseudoloma</taxon>
    </lineage>
</organism>
<dbReference type="Pfam" id="PF00005">
    <property type="entry name" value="ABC_tran"/>
    <property type="match status" value="1"/>
</dbReference>
<dbReference type="GO" id="GO:0005524">
    <property type="term" value="F:ATP binding"/>
    <property type="evidence" value="ECO:0007669"/>
    <property type="project" value="UniProtKB-KW"/>
</dbReference>
<dbReference type="Gene3D" id="3.40.50.300">
    <property type="entry name" value="P-loop containing nucleotide triphosphate hydrolases"/>
    <property type="match status" value="2"/>
</dbReference>
<dbReference type="PANTHER" id="PTHR19211:SF14">
    <property type="entry name" value="ATP-BINDING CASSETTE SUB-FAMILY F MEMBER 1"/>
    <property type="match status" value="1"/>
</dbReference>
<dbReference type="InterPro" id="IPR003439">
    <property type="entry name" value="ABC_transporter-like_ATP-bd"/>
</dbReference>
<feature type="region of interest" description="Disordered" evidence="4">
    <location>
        <begin position="631"/>
        <end position="660"/>
    </location>
</feature>